<dbReference type="SUPFAM" id="SSF160246">
    <property type="entry name" value="EspE N-terminal domain-like"/>
    <property type="match status" value="1"/>
</dbReference>
<dbReference type="EMBL" id="BA000045">
    <property type="protein sequence ID" value="BAC90811.1"/>
    <property type="molecule type" value="Genomic_DNA"/>
</dbReference>
<dbReference type="InterPro" id="IPR037257">
    <property type="entry name" value="T2SS_E_N_sf"/>
</dbReference>
<protein>
    <submittedName>
        <fullName evidence="2">Gll2870 protein</fullName>
    </submittedName>
</protein>
<keyword evidence="3" id="KW-1185">Reference proteome</keyword>
<reference evidence="2 3" key="1">
    <citation type="journal article" date="2003" name="DNA Res.">
        <title>Complete genome structure of Gloeobacter violaceus PCC 7421, a cyanobacterium that lacks thylakoids.</title>
        <authorList>
            <person name="Nakamura Y."/>
            <person name="Kaneko T."/>
            <person name="Sato S."/>
            <person name="Mimuro M."/>
            <person name="Miyashita H."/>
            <person name="Tsuchiya T."/>
            <person name="Sasamoto S."/>
            <person name="Watanabe A."/>
            <person name="Kawashima K."/>
            <person name="Kishida Y."/>
            <person name="Kiyokawa C."/>
            <person name="Kohara M."/>
            <person name="Matsumoto M."/>
            <person name="Matsuno A."/>
            <person name="Nakazaki N."/>
            <person name="Shimpo S."/>
            <person name="Takeuchi C."/>
            <person name="Yamada M."/>
            <person name="Tabata S."/>
        </authorList>
    </citation>
    <scope>NUCLEOTIDE SEQUENCE [LARGE SCALE GENOMIC DNA]</scope>
    <source>
        <strain evidence="3">ATCC 29082 / PCC 7421</strain>
    </source>
</reference>
<gene>
    <name evidence="2" type="ordered locus">gll2870</name>
</gene>
<organism evidence="2 3">
    <name type="scientific">Gloeobacter violaceus (strain ATCC 29082 / PCC 7421)</name>
    <dbReference type="NCBI Taxonomy" id="251221"/>
    <lineage>
        <taxon>Bacteria</taxon>
        <taxon>Bacillati</taxon>
        <taxon>Cyanobacteriota</taxon>
        <taxon>Cyanophyceae</taxon>
        <taxon>Gloeobacterales</taxon>
        <taxon>Gloeobacteraceae</taxon>
        <taxon>Gloeobacter</taxon>
    </lineage>
</organism>
<evidence type="ECO:0000256" key="1">
    <source>
        <dbReference type="SAM" id="MobiDB-lite"/>
    </source>
</evidence>
<dbReference type="KEGG" id="gvi:gll2870"/>
<dbReference type="InParanoid" id="Q7NCV6"/>
<dbReference type="AlphaFoldDB" id="Q7NCV6"/>
<name>Q7NCV6_GLOVI</name>
<feature type="compositionally biased region" description="Basic and acidic residues" evidence="1">
    <location>
        <begin position="52"/>
        <end position="64"/>
    </location>
</feature>
<accession>Q7NCV6</accession>
<proteinExistence type="predicted"/>
<sequence length="131" mass="14422">MNPSGPDGRTHHDNSKFPNAAVPPSPPGVTHAPVSDGLSLAHPHPNRAPRPALDRYGADGAERPRTLPHLLRPAMYPAIDDYLIGRGLVSERQLRRARELAQLWQGTVPVVLWKLGWIDLNTFAVLLEYSS</sequence>
<feature type="region of interest" description="Disordered" evidence="1">
    <location>
        <begin position="1"/>
        <end position="64"/>
    </location>
</feature>
<reference evidence="2 3" key="2">
    <citation type="journal article" date="2003" name="DNA Res.">
        <title>Complete genome structure of Gloeobacter violaceus PCC 7421, a cyanobacterium that lacks thylakoids (supplement).</title>
        <authorList>
            <person name="Nakamura Y."/>
            <person name="Kaneko T."/>
            <person name="Sato S."/>
            <person name="Mimuro M."/>
            <person name="Miyashita H."/>
            <person name="Tsuchiya T."/>
            <person name="Sasamoto S."/>
            <person name="Watanabe A."/>
            <person name="Kawashima K."/>
            <person name="Kishida Y."/>
            <person name="Kiyokawa C."/>
            <person name="Kohara M."/>
            <person name="Matsumoto M."/>
            <person name="Matsuno A."/>
            <person name="Nakazaki N."/>
            <person name="Shimpo S."/>
            <person name="Takeuchi C."/>
            <person name="Yamada M."/>
            <person name="Tabata S."/>
        </authorList>
    </citation>
    <scope>NUCLEOTIDE SEQUENCE [LARGE SCALE GENOMIC DNA]</scope>
    <source>
        <strain evidence="3">ATCC 29082 / PCC 7421</strain>
    </source>
</reference>
<dbReference type="OrthoDB" id="433602at2"/>
<evidence type="ECO:0000313" key="3">
    <source>
        <dbReference type="Proteomes" id="UP000000557"/>
    </source>
</evidence>
<dbReference type="STRING" id="251221.gene:10760374"/>
<dbReference type="Proteomes" id="UP000000557">
    <property type="component" value="Chromosome"/>
</dbReference>
<dbReference type="HOGENOM" id="CLU_1924586_0_0_3"/>
<dbReference type="EnsemblBacteria" id="BAC90811">
    <property type="protein sequence ID" value="BAC90811"/>
    <property type="gene ID" value="BAC90811"/>
</dbReference>
<evidence type="ECO:0000313" key="2">
    <source>
        <dbReference type="EMBL" id="BAC90811.1"/>
    </source>
</evidence>